<evidence type="ECO:0000313" key="2">
    <source>
        <dbReference type="EMBL" id="KZD95056.1"/>
    </source>
</evidence>
<sequence length="93" mass="10508">MPAAKLNTDTDQTEGENMKHKVIVNHWEEICEDDSCYEYGTSIIVNGKELIREASIITALKAVLEEIGADVEIEETVESEKCCDSLRKKNLDY</sequence>
<evidence type="ECO:0000313" key="1">
    <source>
        <dbReference type="EMBL" id="KIU12740.1"/>
    </source>
</evidence>
<evidence type="ECO:0000313" key="3">
    <source>
        <dbReference type="Proteomes" id="UP000032247"/>
    </source>
</evidence>
<dbReference type="EMBL" id="LJZV01000001">
    <property type="protein sequence ID" value="KZD95056.1"/>
    <property type="molecule type" value="Genomic_DNA"/>
</dbReference>
<comment type="caution">
    <text evidence="1">The sequence shown here is derived from an EMBL/GenBank/DDBJ whole genome shotgun (WGS) entry which is preliminary data.</text>
</comment>
<gene>
    <name evidence="2" type="ORF">B4122_0028</name>
    <name evidence="1" type="ORF">SC09_Contig19orf01295</name>
</gene>
<name>A0A0C3GAQ6_BACIU</name>
<reference evidence="2 4" key="2">
    <citation type="submission" date="2015-09" db="EMBL/GenBank/DDBJ databases">
        <title>Spore heat resistance.</title>
        <authorList>
            <person name="Boekhorst J."/>
            <person name="Berendsen E.M."/>
            <person name="Wells-Bennik M.H."/>
            <person name="Kuipers O.P."/>
        </authorList>
    </citation>
    <scope>NUCLEOTIDE SEQUENCE [LARGE SCALE GENOMIC DNA]</scope>
    <source>
        <strain evidence="2 4">B4122</strain>
    </source>
</reference>
<dbReference type="Proteomes" id="UP000076442">
    <property type="component" value="Unassembled WGS sequence"/>
</dbReference>
<proteinExistence type="predicted"/>
<accession>A0A0C3GAQ6</accession>
<protein>
    <submittedName>
        <fullName evidence="1">Uncharacterized protein</fullName>
    </submittedName>
</protein>
<dbReference type="Proteomes" id="UP000032247">
    <property type="component" value="Unassembled WGS sequence"/>
</dbReference>
<reference evidence="1 3" key="1">
    <citation type="submission" date="2014-12" db="EMBL/GenBank/DDBJ databases">
        <title>Comparative genome analysis of Bacillus coagulans HM-08, Clostridium butyricum HM-68, Bacillus subtilis HM-66 and Bacillus licheniformis BL-09.</title>
        <authorList>
            <person name="Zhang H."/>
        </authorList>
    </citation>
    <scope>NUCLEOTIDE SEQUENCE [LARGE SCALE GENOMIC DNA]</scope>
    <source>
        <strain evidence="1 3">HM-66</strain>
    </source>
</reference>
<evidence type="ECO:0000313" key="4">
    <source>
        <dbReference type="Proteomes" id="UP000076442"/>
    </source>
</evidence>
<dbReference type="AlphaFoldDB" id="A0A0C3GAQ6"/>
<organism evidence="1 3">
    <name type="scientific">Bacillus subtilis</name>
    <dbReference type="NCBI Taxonomy" id="1423"/>
    <lineage>
        <taxon>Bacteria</taxon>
        <taxon>Bacillati</taxon>
        <taxon>Bacillota</taxon>
        <taxon>Bacilli</taxon>
        <taxon>Bacillales</taxon>
        <taxon>Bacillaceae</taxon>
        <taxon>Bacillus</taxon>
    </lineage>
</organism>
<dbReference type="PATRIC" id="fig|1423.134.peg.2806"/>
<dbReference type="STRING" id="483913.AN935_08980"/>
<dbReference type="EMBL" id="JXBC01000002">
    <property type="protein sequence ID" value="KIU12740.1"/>
    <property type="molecule type" value="Genomic_DNA"/>
</dbReference>